<dbReference type="SUPFAM" id="SSF56176">
    <property type="entry name" value="FAD-binding/transporter-associated domain-like"/>
    <property type="match status" value="1"/>
</dbReference>
<evidence type="ECO:0000259" key="6">
    <source>
        <dbReference type="PROSITE" id="PS51387"/>
    </source>
</evidence>
<keyword evidence="3" id="KW-0285">Flavoprotein</keyword>
<dbReference type="InterPro" id="IPR016167">
    <property type="entry name" value="FAD-bd_PCMH_sub1"/>
</dbReference>
<dbReference type="RefSeq" id="WP_131979963.1">
    <property type="nucleotide sequence ID" value="NZ_SMKL01000008.1"/>
</dbReference>
<dbReference type="InterPro" id="IPR016169">
    <property type="entry name" value="FAD-bd_PCMH_sub2"/>
</dbReference>
<evidence type="ECO:0000313" key="8">
    <source>
        <dbReference type="Proteomes" id="UP000295621"/>
    </source>
</evidence>
<keyword evidence="8" id="KW-1185">Reference proteome</keyword>
<dbReference type="InterPro" id="IPR012951">
    <property type="entry name" value="BBE"/>
</dbReference>
<feature type="domain" description="FAD-binding PCMH-type" evidence="6">
    <location>
        <begin position="36"/>
        <end position="206"/>
    </location>
</feature>
<dbReference type="Gene3D" id="3.40.462.20">
    <property type="match status" value="1"/>
</dbReference>
<dbReference type="Pfam" id="PF01565">
    <property type="entry name" value="FAD_binding_4"/>
    <property type="match status" value="1"/>
</dbReference>
<gene>
    <name evidence="7" type="ORF">E1212_05000</name>
</gene>
<dbReference type="AlphaFoldDB" id="A0A4V2XXK3"/>
<proteinExistence type="inferred from homology"/>
<dbReference type="PROSITE" id="PS51387">
    <property type="entry name" value="FAD_PCMH"/>
    <property type="match status" value="1"/>
</dbReference>
<dbReference type="InterPro" id="IPR036318">
    <property type="entry name" value="FAD-bd_PCMH-like_sf"/>
</dbReference>
<accession>A0A4V2XXK3</accession>
<evidence type="ECO:0000256" key="3">
    <source>
        <dbReference type="ARBA" id="ARBA00022630"/>
    </source>
</evidence>
<sequence length="456" mass="49148">MAEFTMDRLREQVRGTVITADDEGYDQARRVYNAMIDRRPRAVVRVANTGDAATAVRYARANDLEVAVRGGSHSVPGFGTVDDGVVIDLAGMRGVRVDPGARTARAEGGATWGDFNAATYPYGLATTGGIISTTGVGGLTLGGGIGYLARGFGLSCDNLVSADVVLADGRIVVASEQENADLFWALRGGGGNFGVVTSLEFRVHPVKDIYGGPMFFSLDHAGDVLRFYREFIQDAPEQFGGFPAYQIAPPLPFIPENRHGEPFLAFVACWAGPLEEGEQALKPLRDVAPIVAEHVGPMPYPALNSAFDGLVPPGLQHYWKANFVRTLSDDAISAHLSHGPKVPVVNSTMHIYPINGAVQRVAPDATAFAYRDATFATVIAGMWPDPAQNDANIGWVRDYYAATAPHSEEGGYVNFMAGDDQDRVPVNYGANYDRLRTVKRAYDPDNVFHLNQNIVP</sequence>
<keyword evidence="4" id="KW-0274">FAD</keyword>
<dbReference type="EMBL" id="SMKL01000008">
    <property type="protein sequence ID" value="TDC53535.1"/>
    <property type="molecule type" value="Genomic_DNA"/>
</dbReference>
<dbReference type="PANTHER" id="PTHR42973">
    <property type="entry name" value="BINDING OXIDOREDUCTASE, PUTATIVE (AFU_ORTHOLOGUE AFUA_1G17690)-RELATED"/>
    <property type="match status" value="1"/>
</dbReference>
<evidence type="ECO:0000313" key="7">
    <source>
        <dbReference type="EMBL" id="TDC53535.1"/>
    </source>
</evidence>
<protein>
    <submittedName>
        <fullName evidence="7">FAD-binding oxidoreductase</fullName>
    </submittedName>
</protein>
<evidence type="ECO:0000256" key="1">
    <source>
        <dbReference type="ARBA" id="ARBA00001974"/>
    </source>
</evidence>
<dbReference type="InterPro" id="IPR016166">
    <property type="entry name" value="FAD-bd_PCMH"/>
</dbReference>
<dbReference type="Gene3D" id="3.30.465.10">
    <property type="match status" value="1"/>
</dbReference>
<dbReference type="GO" id="GO:0071949">
    <property type="term" value="F:FAD binding"/>
    <property type="evidence" value="ECO:0007669"/>
    <property type="project" value="InterPro"/>
</dbReference>
<comment type="similarity">
    <text evidence="2">Belongs to the oxygen-dependent FAD-linked oxidoreductase family.</text>
</comment>
<reference evidence="7 8" key="1">
    <citation type="submission" date="2019-02" db="EMBL/GenBank/DDBJ databases">
        <title>Draft genome sequences of novel Actinobacteria.</title>
        <authorList>
            <person name="Sahin N."/>
            <person name="Ay H."/>
            <person name="Saygin H."/>
        </authorList>
    </citation>
    <scope>NUCLEOTIDE SEQUENCE [LARGE SCALE GENOMIC DNA]</scope>
    <source>
        <strain evidence="7 8">KC603</strain>
    </source>
</reference>
<dbReference type="Pfam" id="PF08031">
    <property type="entry name" value="BBE"/>
    <property type="match status" value="1"/>
</dbReference>
<organism evidence="7 8">
    <name type="scientific">Jiangella ureilytica</name>
    <dbReference type="NCBI Taxonomy" id="2530374"/>
    <lineage>
        <taxon>Bacteria</taxon>
        <taxon>Bacillati</taxon>
        <taxon>Actinomycetota</taxon>
        <taxon>Actinomycetes</taxon>
        <taxon>Jiangellales</taxon>
        <taxon>Jiangellaceae</taxon>
        <taxon>Jiangella</taxon>
    </lineage>
</organism>
<name>A0A4V2XXK3_9ACTN</name>
<evidence type="ECO:0000256" key="5">
    <source>
        <dbReference type="ARBA" id="ARBA00023002"/>
    </source>
</evidence>
<dbReference type="InterPro" id="IPR006094">
    <property type="entry name" value="Oxid_FAD_bind_N"/>
</dbReference>
<comment type="cofactor">
    <cofactor evidence="1">
        <name>FAD</name>
        <dbReference type="ChEBI" id="CHEBI:57692"/>
    </cofactor>
</comment>
<dbReference type="OrthoDB" id="3682986at2"/>
<keyword evidence="5" id="KW-0560">Oxidoreductase</keyword>
<evidence type="ECO:0000256" key="2">
    <source>
        <dbReference type="ARBA" id="ARBA00005466"/>
    </source>
</evidence>
<dbReference type="Gene3D" id="3.30.43.10">
    <property type="entry name" value="Uridine Diphospho-n-acetylenolpyruvylglucosamine Reductase, domain 2"/>
    <property type="match status" value="1"/>
</dbReference>
<evidence type="ECO:0000256" key="4">
    <source>
        <dbReference type="ARBA" id="ARBA00022827"/>
    </source>
</evidence>
<comment type="caution">
    <text evidence="7">The sequence shown here is derived from an EMBL/GenBank/DDBJ whole genome shotgun (WGS) entry which is preliminary data.</text>
</comment>
<dbReference type="Proteomes" id="UP000295621">
    <property type="component" value="Unassembled WGS sequence"/>
</dbReference>
<dbReference type="PANTHER" id="PTHR42973:SF39">
    <property type="entry name" value="FAD-BINDING PCMH-TYPE DOMAIN-CONTAINING PROTEIN"/>
    <property type="match status" value="1"/>
</dbReference>
<dbReference type="GO" id="GO:0016491">
    <property type="term" value="F:oxidoreductase activity"/>
    <property type="evidence" value="ECO:0007669"/>
    <property type="project" value="UniProtKB-KW"/>
</dbReference>
<dbReference type="InterPro" id="IPR050416">
    <property type="entry name" value="FAD-linked_Oxidoreductase"/>
</dbReference>